<dbReference type="Proteomes" id="UP001159405">
    <property type="component" value="Unassembled WGS sequence"/>
</dbReference>
<keyword evidence="2" id="KW-1185">Reference proteome</keyword>
<reference evidence="1 2" key="1">
    <citation type="submission" date="2022-05" db="EMBL/GenBank/DDBJ databases">
        <authorList>
            <consortium name="Genoscope - CEA"/>
            <person name="William W."/>
        </authorList>
    </citation>
    <scope>NUCLEOTIDE SEQUENCE [LARGE SCALE GENOMIC DNA]</scope>
</reference>
<gene>
    <name evidence="1" type="ORF">PLOB_00047087</name>
</gene>
<comment type="caution">
    <text evidence="1">The sequence shown here is derived from an EMBL/GenBank/DDBJ whole genome shotgun (WGS) entry which is preliminary data.</text>
</comment>
<accession>A0ABN8PRR1</accession>
<dbReference type="EMBL" id="CALNXK010000086">
    <property type="protein sequence ID" value="CAH3149347.1"/>
    <property type="molecule type" value="Genomic_DNA"/>
</dbReference>
<name>A0ABN8PRR1_9CNID</name>
<evidence type="ECO:0000313" key="2">
    <source>
        <dbReference type="Proteomes" id="UP001159405"/>
    </source>
</evidence>
<organism evidence="1 2">
    <name type="scientific">Porites lobata</name>
    <dbReference type="NCBI Taxonomy" id="104759"/>
    <lineage>
        <taxon>Eukaryota</taxon>
        <taxon>Metazoa</taxon>
        <taxon>Cnidaria</taxon>
        <taxon>Anthozoa</taxon>
        <taxon>Hexacorallia</taxon>
        <taxon>Scleractinia</taxon>
        <taxon>Fungiina</taxon>
        <taxon>Poritidae</taxon>
        <taxon>Porites</taxon>
    </lineage>
</organism>
<evidence type="ECO:0000313" key="1">
    <source>
        <dbReference type="EMBL" id="CAH3149347.1"/>
    </source>
</evidence>
<sequence>MEAIHSNLSLDMSFVPSNSNQADWFSRRLSPSDAMLSPTSWDLVQRLFGGANGHLDLTAILISCRWTLMLNVMGKGTR</sequence>
<proteinExistence type="predicted"/>
<protein>
    <submittedName>
        <fullName evidence="1">Uncharacterized protein</fullName>
    </submittedName>
</protein>